<dbReference type="Proteomes" id="UP000460317">
    <property type="component" value="Unassembled WGS sequence"/>
</dbReference>
<dbReference type="EMBL" id="WCSB01000034">
    <property type="protein sequence ID" value="KAB4447936.1"/>
    <property type="molecule type" value="Genomic_DNA"/>
</dbReference>
<sequence length="43" mass="4993">KRCELLEFNSDNTRRLNLEETKAKIASLEYIQNELNGIVNIAK</sequence>
<evidence type="ECO:0000259" key="1">
    <source>
        <dbReference type="Pfam" id="PF08485"/>
    </source>
</evidence>
<comment type="caution">
    <text evidence="2">The sequence shown here is derived from an EMBL/GenBank/DDBJ whole genome shotgun (WGS) entry which is preliminary data.</text>
</comment>
<organism evidence="2 3">
    <name type="scientific">Bacteroides thetaiotaomicron</name>
    <dbReference type="NCBI Taxonomy" id="818"/>
    <lineage>
        <taxon>Bacteria</taxon>
        <taxon>Pseudomonadati</taxon>
        <taxon>Bacteroidota</taxon>
        <taxon>Bacteroidia</taxon>
        <taxon>Bacteroidales</taxon>
        <taxon>Bacteroidaceae</taxon>
        <taxon>Bacteroides</taxon>
    </lineage>
</organism>
<evidence type="ECO:0000313" key="2">
    <source>
        <dbReference type="EMBL" id="KAB4447936.1"/>
    </source>
</evidence>
<dbReference type="GO" id="GO:0003978">
    <property type="term" value="F:UDP-glucose 4-epimerase activity"/>
    <property type="evidence" value="ECO:0007669"/>
    <property type="project" value="InterPro"/>
</dbReference>
<feature type="domain" description="UDP-glucose 4-epimerase CapD C-terminal" evidence="1">
    <location>
        <begin position="5"/>
        <end position="32"/>
    </location>
</feature>
<accession>A0A7J5JBS6</accession>
<name>A0A7J5JBS6_BACT4</name>
<dbReference type="Pfam" id="PF08485">
    <property type="entry name" value="Polysacc_syn_2C"/>
    <property type="match status" value="1"/>
</dbReference>
<feature type="non-terminal residue" evidence="2">
    <location>
        <position position="1"/>
    </location>
</feature>
<protein>
    <submittedName>
        <fullName evidence="2">UDP-glucose 4-epimerase</fullName>
    </submittedName>
</protein>
<dbReference type="AlphaFoldDB" id="A0A7J5JBS6"/>
<evidence type="ECO:0000313" key="3">
    <source>
        <dbReference type="Proteomes" id="UP000460317"/>
    </source>
</evidence>
<dbReference type="Gene3D" id="3.90.25.30">
    <property type="entry name" value="Polysaccharide biosynthesis protein, CapD-like domain"/>
    <property type="match status" value="1"/>
</dbReference>
<dbReference type="InterPro" id="IPR013692">
    <property type="entry name" value="CapD_C"/>
</dbReference>
<reference evidence="2 3" key="1">
    <citation type="journal article" date="2019" name="Nat. Med.">
        <title>A library of human gut bacterial isolates paired with longitudinal multiomics data enables mechanistic microbiome research.</title>
        <authorList>
            <person name="Poyet M."/>
            <person name="Groussin M."/>
            <person name="Gibbons S.M."/>
            <person name="Avila-Pacheco J."/>
            <person name="Jiang X."/>
            <person name="Kearney S.M."/>
            <person name="Perrotta A.R."/>
            <person name="Berdy B."/>
            <person name="Zhao S."/>
            <person name="Lieberman T.D."/>
            <person name="Swanson P.K."/>
            <person name="Smith M."/>
            <person name="Roesemann S."/>
            <person name="Alexander J.E."/>
            <person name="Rich S.A."/>
            <person name="Livny J."/>
            <person name="Vlamakis H."/>
            <person name="Clish C."/>
            <person name="Bullock K."/>
            <person name="Deik A."/>
            <person name="Scott J."/>
            <person name="Pierce K.A."/>
            <person name="Xavier R.J."/>
            <person name="Alm E.J."/>
        </authorList>
    </citation>
    <scope>NUCLEOTIDE SEQUENCE [LARGE SCALE GENOMIC DNA]</scope>
    <source>
        <strain evidence="2 3">BIOML-A165</strain>
    </source>
</reference>
<proteinExistence type="predicted"/>
<gene>
    <name evidence="2" type="ORF">GAN93_23105</name>
</gene>
<dbReference type="GO" id="GO:0009103">
    <property type="term" value="P:lipopolysaccharide biosynthetic process"/>
    <property type="evidence" value="ECO:0007669"/>
    <property type="project" value="InterPro"/>
</dbReference>